<dbReference type="CDD" id="cd13589">
    <property type="entry name" value="PBP2_polyamine_RpCGA009"/>
    <property type="match status" value="1"/>
</dbReference>
<dbReference type="AlphaFoldDB" id="A0A5J6MLE2"/>
<gene>
    <name evidence="3" type="ORF">FRZ44_25810</name>
</gene>
<dbReference type="Gene3D" id="3.40.190.10">
    <property type="entry name" value="Periplasmic binding protein-like II"/>
    <property type="match status" value="2"/>
</dbReference>
<dbReference type="PANTHER" id="PTHR30222:SF2">
    <property type="entry name" value="ABC TRANSPORTER SUBSTRATE-BINDING PROTEIN"/>
    <property type="match status" value="1"/>
</dbReference>
<proteinExistence type="predicted"/>
<dbReference type="Pfam" id="PF13416">
    <property type="entry name" value="SBP_bac_8"/>
    <property type="match status" value="1"/>
</dbReference>
<dbReference type="PANTHER" id="PTHR30222">
    <property type="entry name" value="SPERMIDINE/PUTRESCINE-BINDING PERIPLASMIC PROTEIN"/>
    <property type="match status" value="1"/>
</dbReference>
<evidence type="ECO:0000256" key="1">
    <source>
        <dbReference type="ARBA" id="ARBA00022729"/>
    </source>
</evidence>
<evidence type="ECO:0000313" key="3">
    <source>
        <dbReference type="EMBL" id="QEX17285.1"/>
    </source>
</evidence>
<evidence type="ECO:0000256" key="2">
    <source>
        <dbReference type="SAM" id="SignalP"/>
    </source>
</evidence>
<dbReference type="InterPro" id="IPR006059">
    <property type="entry name" value="SBP"/>
</dbReference>
<organism evidence="3 4">
    <name type="scientific">Hypericibacter terrae</name>
    <dbReference type="NCBI Taxonomy" id="2602015"/>
    <lineage>
        <taxon>Bacteria</taxon>
        <taxon>Pseudomonadati</taxon>
        <taxon>Pseudomonadota</taxon>
        <taxon>Alphaproteobacteria</taxon>
        <taxon>Rhodospirillales</taxon>
        <taxon>Dongiaceae</taxon>
        <taxon>Hypericibacter</taxon>
    </lineage>
</organism>
<dbReference type="SUPFAM" id="SSF53850">
    <property type="entry name" value="Periplasmic binding protein-like II"/>
    <property type="match status" value="1"/>
</dbReference>
<dbReference type="KEGG" id="htq:FRZ44_25810"/>
<keyword evidence="1 2" id="KW-0732">Signal</keyword>
<name>A0A5J6MLE2_9PROT</name>
<evidence type="ECO:0000313" key="4">
    <source>
        <dbReference type="Proteomes" id="UP000326202"/>
    </source>
</evidence>
<sequence>MIDRRKLLMGMGSGAVLALANPRLAFSSAGQVNFVSWGGTTQDAQEKAWGVPFSAESGIQVIQGGPSDYGKLKAMVDAGNVTWDVVDVENDFGLYAGKAGLTEKLDFSIINRDELDPRWVSDYAVGSYVSTHVLGYDKGKYGDKAPQHWPDLFDMKKYPGKRAYYKWVGPGLLEVPLLASGVKPEELYPLDLDRAFKQMDLIKKDILWYSSGAESQQLLASGETTLGMFWSGRLYSLIKDGQNVGMSWNQNLVAADVLVIPKGSPNKDAAMKFLAYAVSAKGQAEMANLSAYGPVNTKSLALLNSDINEFQPSQHADQNVPLNIDYWAENRDVISKRWYEWQAS</sequence>
<reference evidence="3 4" key="1">
    <citation type="submission" date="2019-08" db="EMBL/GenBank/DDBJ databases">
        <title>Hyperibacter terrae gen. nov., sp. nov. and Hyperibacter viscosus sp. nov., two new members in the family Rhodospirillaceae isolated from the rhizosphere of Hypericum perforatum.</title>
        <authorList>
            <person name="Noviana Z."/>
        </authorList>
    </citation>
    <scope>NUCLEOTIDE SEQUENCE [LARGE SCALE GENOMIC DNA]</scope>
    <source>
        <strain evidence="3 4">R5913</strain>
    </source>
</reference>
<dbReference type="EMBL" id="CP042906">
    <property type="protein sequence ID" value="QEX17285.1"/>
    <property type="molecule type" value="Genomic_DNA"/>
</dbReference>
<feature type="signal peptide" evidence="2">
    <location>
        <begin position="1"/>
        <end position="25"/>
    </location>
</feature>
<feature type="chain" id="PRO_5023813350" evidence="2">
    <location>
        <begin position="26"/>
        <end position="344"/>
    </location>
</feature>
<dbReference type="RefSeq" id="WP_191908562.1">
    <property type="nucleotide sequence ID" value="NZ_CP042906.1"/>
</dbReference>
<dbReference type="Proteomes" id="UP000326202">
    <property type="component" value="Chromosome"/>
</dbReference>
<protein>
    <submittedName>
        <fullName evidence="3">ABC transporter substrate-binding protein</fullName>
    </submittedName>
</protein>
<keyword evidence="4" id="KW-1185">Reference proteome</keyword>
<accession>A0A5J6MLE2</accession>